<reference evidence="7" key="1">
    <citation type="journal article" date="2018" name="Sci. Rep.">
        <title>Lignite coal burning seam in the remote Altai Mountains harbors a hydrogen-driven thermophilic microbial community.</title>
        <authorList>
            <person name="Kadnikov V.V."/>
            <person name="Mardanov A.V."/>
            <person name="Ivasenko D.A."/>
            <person name="Antsiferov D.V."/>
            <person name="Beletsky A.V."/>
            <person name="Karnachuk O.V."/>
            <person name="Ravin N.V."/>
        </authorList>
    </citation>
    <scope>NUCLEOTIDE SEQUENCE [LARGE SCALE GENOMIC DNA]</scope>
</reference>
<dbReference type="InterPro" id="IPR027383">
    <property type="entry name" value="Znf_put"/>
</dbReference>
<evidence type="ECO:0000313" key="7">
    <source>
        <dbReference type="Proteomes" id="UP000244338"/>
    </source>
</evidence>
<evidence type="ECO:0000313" key="6">
    <source>
        <dbReference type="EMBL" id="PTQ55430.1"/>
    </source>
</evidence>
<protein>
    <recommendedName>
        <fullName evidence="2">Anti-sigma-W factor RsiW</fullName>
    </recommendedName>
</protein>
<organism evidence="6 7">
    <name type="scientific">Candidatus Carbonibacillus altaicus</name>
    <dbReference type="NCBI Taxonomy" id="2163959"/>
    <lineage>
        <taxon>Bacteria</taxon>
        <taxon>Bacillati</taxon>
        <taxon>Bacillota</taxon>
        <taxon>Bacilli</taxon>
        <taxon>Bacillales</taxon>
        <taxon>Candidatus Carbonibacillus</taxon>
    </lineage>
</organism>
<keyword evidence="4" id="KW-0472">Membrane</keyword>
<feature type="compositionally biased region" description="Low complexity" evidence="3">
    <location>
        <begin position="290"/>
        <end position="302"/>
    </location>
</feature>
<evidence type="ECO:0000256" key="3">
    <source>
        <dbReference type="SAM" id="MobiDB-lite"/>
    </source>
</evidence>
<evidence type="ECO:0000256" key="1">
    <source>
        <dbReference type="ARBA" id="ARBA00024353"/>
    </source>
</evidence>
<dbReference type="Pfam" id="PF13490">
    <property type="entry name" value="zf-HC2"/>
    <property type="match status" value="1"/>
</dbReference>
<dbReference type="InterPro" id="IPR041916">
    <property type="entry name" value="Anti_sigma_zinc_sf"/>
</dbReference>
<dbReference type="Gene3D" id="1.10.10.1320">
    <property type="entry name" value="Anti-sigma factor, zinc-finger domain"/>
    <property type="match status" value="1"/>
</dbReference>
<evidence type="ECO:0000259" key="5">
    <source>
        <dbReference type="Pfam" id="PF13490"/>
    </source>
</evidence>
<feature type="transmembrane region" description="Helical" evidence="4">
    <location>
        <begin position="90"/>
        <end position="111"/>
    </location>
</feature>
<feature type="region of interest" description="Disordered" evidence="3">
    <location>
        <begin position="249"/>
        <end position="304"/>
    </location>
</feature>
<accession>A0A2R6XYE1</accession>
<comment type="similarity">
    <text evidence="1">Belongs to the zinc-associated anti-sigma factor (ZAS) superfamily. Anti-sigma-W factor family.</text>
</comment>
<keyword evidence="4" id="KW-1133">Transmembrane helix</keyword>
<dbReference type="Proteomes" id="UP000244338">
    <property type="component" value="Unassembled WGS sequence"/>
</dbReference>
<keyword evidence="4" id="KW-0812">Transmembrane</keyword>
<dbReference type="AlphaFoldDB" id="A0A2R6XYE1"/>
<proteinExistence type="inferred from homology"/>
<feature type="compositionally biased region" description="Basic and acidic residues" evidence="3">
    <location>
        <begin position="201"/>
        <end position="212"/>
    </location>
</feature>
<feature type="domain" description="Putative zinc-finger" evidence="5">
    <location>
        <begin position="3"/>
        <end position="37"/>
    </location>
</feature>
<gene>
    <name evidence="6" type="ORF">BSOLF_2126</name>
</gene>
<comment type="caution">
    <text evidence="6">The sequence shown here is derived from an EMBL/GenBank/DDBJ whole genome shotgun (WGS) entry which is preliminary data.</text>
</comment>
<evidence type="ECO:0000256" key="4">
    <source>
        <dbReference type="SAM" id="Phobius"/>
    </source>
</evidence>
<name>A0A2R6XYE1_9BACL</name>
<dbReference type="EMBL" id="PEBX01000117">
    <property type="protein sequence ID" value="PTQ55430.1"/>
    <property type="molecule type" value="Genomic_DNA"/>
</dbReference>
<feature type="region of interest" description="Disordered" evidence="3">
    <location>
        <begin position="190"/>
        <end position="212"/>
    </location>
</feature>
<evidence type="ECO:0000256" key="2">
    <source>
        <dbReference type="ARBA" id="ARBA00024438"/>
    </source>
</evidence>
<sequence length="365" mass="40786">MNCEEVRRIIQKSLDGTIDPLEETILEAHLMTCESCRRDLALYQALGEKLQNLPEPPLQASPLDALWPKIQKEYREQQGRARKVAERRIWFRRVALISTVLAVMFITFLWGERWTDPSDPNVPTLSELPSDERVVSGYRTESVTTPNEIGIIHDAQTDSDMSSESPMHKQAVHEEGTGETIKPEEKVINVSDPSLPVGINSEERSLPSASESKRLLQSEGRYALVLNEKNVQLFLTLVVQPGESDRRDFSVASISPSASSASTPSSSSTSSAPSPSPSRSPSSTEEEPTTPESSSSGLSSPAYPGSELLWEERLPEKSTDHHMAWLDAKTFQITYRLDDTTWVQIFTIDALHQTVQKKEEHRFSP</sequence>
<feature type="compositionally biased region" description="Low complexity" evidence="3">
    <location>
        <begin position="250"/>
        <end position="283"/>
    </location>
</feature>